<dbReference type="InterPro" id="IPR055985">
    <property type="entry name" value="DUF7563"/>
</dbReference>
<comment type="caution">
    <text evidence="1">The sequence shown here is derived from an EMBL/GenBank/DDBJ whole genome shotgun (WGS) entry which is preliminary data.</text>
</comment>
<dbReference type="OrthoDB" id="195311at2157"/>
<keyword evidence="2" id="KW-1185">Reference proteome</keyword>
<dbReference type="Proteomes" id="UP000050535">
    <property type="component" value="Unassembled WGS sequence"/>
</dbReference>
<sequence>MPECQNCNSFVTRRYVRVFTPEGQETPRVCPSCEDKIRDGSDVRAARSTRGN</sequence>
<evidence type="ECO:0000313" key="1">
    <source>
        <dbReference type="EMBL" id="KPN32225.1"/>
    </source>
</evidence>
<dbReference type="RefSeq" id="WP_166623270.1">
    <property type="nucleotide sequence ID" value="NZ_FOXI01000012.1"/>
</dbReference>
<accession>A0A0P7H1F4</accession>
<proteinExistence type="predicted"/>
<dbReference type="Pfam" id="PF24444">
    <property type="entry name" value="DUF7563"/>
    <property type="match status" value="1"/>
</dbReference>
<reference evidence="2" key="1">
    <citation type="submission" date="2013-11" db="EMBL/GenBank/DDBJ databases">
        <authorList>
            <person name="Hoang H.T."/>
            <person name="Killian M.L."/>
            <person name="Madson D.M."/>
            <person name="Arruda P.H.E."/>
            <person name="Sun D."/>
            <person name="Schwartz K.J."/>
            <person name="Yoon K."/>
        </authorList>
    </citation>
    <scope>NUCLEOTIDE SEQUENCE [LARGE SCALE GENOMIC DNA]</scope>
    <source>
        <strain evidence="2">CDK2</strain>
    </source>
</reference>
<dbReference type="EMBL" id="LGUC01000001">
    <property type="protein sequence ID" value="KPN32225.1"/>
    <property type="molecule type" value="Genomic_DNA"/>
</dbReference>
<gene>
    <name evidence="1" type="ORF">SY89_02989</name>
</gene>
<protein>
    <submittedName>
        <fullName evidence="1">Uncharacterized protein</fullName>
    </submittedName>
</protein>
<dbReference type="GeneID" id="55715784"/>
<evidence type="ECO:0000313" key="2">
    <source>
        <dbReference type="Proteomes" id="UP000050535"/>
    </source>
</evidence>
<dbReference type="AlphaFoldDB" id="A0A0P7H1F4"/>
<name>A0A0P7H1F4_9EURY</name>
<organism evidence="1 2">
    <name type="scientific">Halolamina pelagica</name>
    <dbReference type="NCBI Taxonomy" id="699431"/>
    <lineage>
        <taxon>Archaea</taxon>
        <taxon>Methanobacteriati</taxon>
        <taxon>Methanobacteriota</taxon>
        <taxon>Stenosarchaea group</taxon>
        <taxon>Halobacteria</taxon>
        <taxon>Halobacteriales</taxon>
        <taxon>Haloferacaceae</taxon>
    </lineage>
</organism>